<protein>
    <submittedName>
        <fullName evidence="1">Uncharacterized protein</fullName>
    </submittedName>
</protein>
<accession>A0A2A9N9D9</accession>
<organism evidence="1 2">
    <name type="scientific">Amanita thiersii Skay4041</name>
    <dbReference type="NCBI Taxonomy" id="703135"/>
    <lineage>
        <taxon>Eukaryota</taxon>
        <taxon>Fungi</taxon>
        <taxon>Dikarya</taxon>
        <taxon>Basidiomycota</taxon>
        <taxon>Agaricomycotina</taxon>
        <taxon>Agaricomycetes</taxon>
        <taxon>Agaricomycetidae</taxon>
        <taxon>Agaricales</taxon>
        <taxon>Pluteineae</taxon>
        <taxon>Amanitaceae</taxon>
        <taxon>Amanita</taxon>
    </lineage>
</organism>
<sequence>MPNISISTSHIDQLTAASQLSEILNELQCPHAYIGEKLSEYSKQFASAGLKFFYVKELQGCLSGDELVRTSKDNVLIETLQAGTLGLPCVPEPVCTVQVKPGININMLHPAVLILTKMKRWKVSCDSTRPQTRMKNQSDKADLEFLVYWLANHDMTIAFDKYKGKSKEELLDVVRVYRERICTNQELIKMLEKVVNAEDWKLIVGA</sequence>
<evidence type="ECO:0000313" key="1">
    <source>
        <dbReference type="EMBL" id="PFH47179.1"/>
    </source>
</evidence>
<dbReference type="EMBL" id="KZ302129">
    <property type="protein sequence ID" value="PFH47179.1"/>
    <property type="molecule type" value="Genomic_DNA"/>
</dbReference>
<keyword evidence="2" id="KW-1185">Reference proteome</keyword>
<dbReference type="OrthoDB" id="10066232at2759"/>
<evidence type="ECO:0000313" key="2">
    <source>
        <dbReference type="Proteomes" id="UP000242287"/>
    </source>
</evidence>
<dbReference type="STRING" id="703135.A0A2A9N9D9"/>
<gene>
    <name evidence="1" type="ORF">AMATHDRAFT_50499</name>
</gene>
<reference evidence="1 2" key="1">
    <citation type="submission" date="2014-02" db="EMBL/GenBank/DDBJ databases">
        <title>Transposable element dynamics among asymbiotic and ectomycorrhizal Amanita fungi.</title>
        <authorList>
            <consortium name="DOE Joint Genome Institute"/>
            <person name="Hess J."/>
            <person name="Skrede I."/>
            <person name="Wolfe B."/>
            <person name="LaButti K."/>
            <person name="Ohm R.A."/>
            <person name="Grigoriev I.V."/>
            <person name="Pringle A."/>
        </authorList>
    </citation>
    <scope>NUCLEOTIDE SEQUENCE [LARGE SCALE GENOMIC DNA]</scope>
    <source>
        <strain evidence="1 2">SKay4041</strain>
    </source>
</reference>
<name>A0A2A9N9D9_9AGAR</name>
<dbReference type="Proteomes" id="UP000242287">
    <property type="component" value="Unassembled WGS sequence"/>
</dbReference>
<dbReference type="AlphaFoldDB" id="A0A2A9N9D9"/>
<proteinExistence type="predicted"/>